<organism evidence="2 3">
    <name type="scientific">Astyanax mexicanus</name>
    <name type="common">Blind cave fish</name>
    <name type="synonym">Astyanax fasciatus mexicanus</name>
    <dbReference type="NCBI Taxonomy" id="7994"/>
    <lineage>
        <taxon>Eukaryota</taxon>
        <taxon>Metazoa</taxon>
        <taxon>Chordata</taxon>
        <taxon>Craniata</taxon>
        <taxon>Vertebrata</taxon>
        <taxon>Euteleostomi</taxon>
        <taxon>Actinopterygii</taxon>
        <taxon>Neopterygii</taxon>
        <taxon>Teleostei</taxon>
        <taxon>Ostariophysi</taxon>
        <taxon>Characiformes</taxon>
        <taxon>Characoidei</taxon>
        <taxon>Acestrorhamphidae</taxon>
        <taxon>Acestrorhamphinae</taxon>
        <taxon>Astyanax</taxon>
    </lineage>
</organism>
<evidence type="ECO:0000313" key="2">
    <source>
        <dbReference type="EMBL" id="KAG9276074.1"/>
    </source>
</evidence>
<gene>
    <name evidence="2" type="ORF">AMEX_G8335</name>
</gene>
<proteinExistence type="predicted"/>
<dbReference type="AlphaFoldDB" id="A0A8T2LYS0"/>
<sequence>MQRKITIRCSLSAVKGRLRKNTWDLCSPETFSYKPLSTNYNPSDFNPPRRTRSIENVLHYPFGFNPIRRTRSVGSSYHPFGFSPPRRTESTENYSDCGGRNSAQSSVSSMESLNRYL</sequence>
<reference evidence="2 3" key="1">
    <citation type="submission" date="2021-07" db="EMBL/GenBank/DDBJ databases">
        <authorList>
            <person name="Imarazene B."/>
            <person name="Zahm M."/>
            <person name="Klopp C."/>
            <person name="Cabau C."/>
            <person name="Beille S."/>
            <person name="Jouanno E."/>
            <person name="Castinel A."/>
            <person name="Lluch J."/>
            <person name="Gil L."/>
            <person name="Kuchtly C."/>
            <person name="Lopez Roques C."/>
            <person name="Donnadieu C."/>
            <person name="Parrinello H."/>
            <person name="Journot L."/>
            <person name="Du K."/>
            <person name="Schartl M."/>
            <person name="Retaux S."/>
            <person name="Guiguen Y."/>
        </authorList>
    </citation>
    <scope>NUCLEOTIDE SEQUENCE [LARGE SCALE GENOMIC DNA]</scope>
    <source>
        <strain evidence="2">Pach_M1</strain>
        <tissue evidence="2">Testis</tissue>
    </source>
</reference>
<protein>
    <submittedName>
        <fullName evidence="2">Uncharacterized protein</fullName>
    </submittedName>
</protein>
<name>A0A8T2LYS0_ASTMX</name>
<evidence type="ECO:0000313" key="3">
    <source>
        <dbReference type="Proteomes" id="UP000752171"/>
    </source>
</evidence>
<comment type="caution">
    <text evidence="2">The sequence shown here is derived from an EMBL/GenBank/DDBJ whole genome shotgun (WGS) entry which is preliminary data.</text>
</comment>
<evidence type="ECO:0000256" key="1">
    <source>
        <dbReference type="SAM" id="MobiDB-lite"/>
    </source>
</evidence>
<accession>A0A8T2LYS0</accession>
<feature type="region of interest" description="Disordered" evidence="1">
    <location>
        <begin position="77"/>
        <end position="117"/>
    </location>
</feature>
<dbReference type="Proteomes" id="UP000752171">
    <property type="component" value="Unassembled WGS sequence"/>
</dbReference>
<feature type="compositionally biased region" description="Polar residues" evidence="1">
    <location>
        <begin position="101"/>
        <end position="117"/>
    </location>
</feature>
<dbReference type="EMBL" id="JAICCE010000006">
    <property type="protein sequence ID" value="KAG9276074.1"/>
    <property type="molecule type" value="Genomic_DNA"/>
</dbReference>